<protein>
    <submittedName>
        <fullName evidence="2">Prohead core-like protein</fullName>
    </submittedName>
</protein>
<feature type="region of interest" description="Disordered" evidence="1">
    <location>
        <begin position="42"/>
        <end position="69"/>
    </location>
</feature>
<dbReference type="RefSeq" id="YP_009613000.1">
    <property type="nucleotide sequence ID" value="NC_042019.1"/>
</dbReference>
<dbReference type="InterPro" id="IPR035114">
    <property type="entry name" value="GP67"/>
</dbReference>
<dbReference type="KEGG" id="vg:40089370"/>
<reference evidence="2 3" key="1">
    <citation type="submission" date="2017-07" db="EMBL/GenBank/DDBJ databases">
        <title>In vitro design and evaluation of phage cocktails against multidrug-resistant Aeromonas salmonicida.</title>
        <authorList>
            <person name="Chen L."/>
            <person name="Yuan S."/>
            <person name="Ma Y."/>
        </authorList>
    </citation>
    <scope>NUCLEOTIDE SEQUENCE [LARGE SCALE GENOMIC DNA]</scope>
</reference>
<accession>A0A223LGD3</accession>
<organism evidence="2 3">
    <name type="scientific">Aeromonas phage AS-gz</name>
    <dbReference type="NCBI Taxonomy" id="2026082"/>
    <lineage>
        <taxon>Viruses</taxon>
        <taxon>Duplodnaviria</taxon>
        <taxon>Heunggongvirae</taxon>
        <taxon>Uroviricota</taxon>
        <taxon>Caudoviricetes</taxon>
        <taxon>Pantevenvirales</taxon>
        <taxon>Straboviridae</taxon>
        <taxon>Tulanevirus</taxon>
        <taxon>Tulanevirus asgz</taxon>
    </lineage>
</organism>
<dbReference type="Proteomes" id="UP000221110">
    <property type="component" value="Segment"/>
</dbReference>
<evidence type="ECO:0000256" key="1">
    <source>
        <dbReference type="SAM" id="MobiDB-lite"/>
    </source>
</evidence>
<evidence type="ECO:0000313" key="3">
    <source>
        <dbReference type="Proteomes" id="UP000221110"/>
    </source>
</evidence>
<dbReference type="GeneID" id="40089370"/>
<sequence length="69" mass="7861">MEKLIDAIKSGDLIEAKREFNAKMALVKESVYAEEKQAIARAVVTEGEKPEDDEDDENDDEDDEDEEEE</sequence>
<evidence type="ECO:0000313" key="2">
    <source>
        <dbReference type="EMBL" id="ASU00549.1"/>
    </source>
</evidence>
<dbReference type="EMBL" id="MF479730">
    <property type="protein sequence ID" value="ASU00549.1"/>
    <property type="molecule type" value="Genomic_DNA"/>
</dbReference>
<feature type="compositionally biased region" description="Acidic residues" evidence="1">
    <location>
        <begin position="49"/>
        <end position="69"/>
    </location>
</feature>
<dbReference type="Pfam" id="PF17634">
    <property type="entry name" value="GP67"/>
    <property type="match status" value="1"/>
</dbReference>
<keyword evidence="3" id="KW-1185">Reference proteome</keyword>
<proteinExistence type="predicted"/>
<name>A0A223LGD3_9CAUD</name>